<sequence>MNMIRTLGPVALVFLAGCTALPSADGKKDKDHLLHHPSAASAPAAMKSDQQMAQMREMHRKMMAAKTPHERQALMAEHMKAMQGGMSMMCQMGAAPAPQSGAPSDEMMKRCMAMRDMTMQMMQDREGLQSPAR</sequence>
<evidence type="ECO:0000256" key="1">
    <source>
        <dbReference type="SAM" id="MobiDB-lite"/>
    </source>
</evidence>
<organism evidence="2 3">
    <name type="scientific">Variovorax paradoxus</name>
    <dbReference type="NCBI Taxonomy" id="34073"/>
    <lineage>
        <taxon>Bacteria</taxon>
        <taxon>Pseudomonadati</taxon>
        <taxon>Pseudomonadota</taxon>
        <taxon>Betaproteobacteria</taxon>
        <taxon>Burkholderiales</taxon>
        <taxon>Comamonadaceae</taxon>
        <taxon>Variovorax</taxon>
    </lineage>
</organism>
<name>A0A0H2LSM5_VARPD</name>
<keyword evidence="3" id="KW-1185">Reference proteome</keyword>
<feature type="compositionally biased region" description="Basic and acidic residues" evidence="1">
    <location>
        <begin position="25"/>
        <end position="34"/>
    </location>
</feature>
<protein>
    <recommendedName>
        <fullName evidence="4">Lipoprotein</fullName>
    </recommendedName>
</protein>
<accession>A0A0H2LSM5</accession>
<dbReference type="RefSeq" id="WP_155419729.1">
    <property type="nucleotide sequence ID" value="NZ_JZWI01000037.1"/>
</dbReference>
<feature type="region of interest" description="Disordered" evidence="1">
    <location>
        <begin position="25"/>
        <end position="54"/>
    </location>
</feature>
<dbReference type="Proteomes" id="UP000035170">
    <property type="component" value="Unassembled WGS sequence"/>
</dbReference>
<feature type="compositionally biased region" description="Low complexity" evidence="1">
    <location>
        <begin position="36"/>
        <end position="45"/>
    </location>
</feature>
<dbReference type="EMBL" id="JZWI01000037">
    <property type="protein sequence ID" value="KLN53229.1"/>
    <property type="molecule type" value="Genomic_DNA"/>
</dbReference>
<evidence type="ECO:0008006" key="4">
    <source>
        <dbReference type="Google" id="ProtNLM"/>
    </source>
</evidence>
<evidence type="ECO:0000313" key="3">
    <source>
        <dbReference type="Proteomes" id="UP000035170"/>
    </source>
</evidence>
<evidence type="ECO:0000313" key="2">
    <source>
        <dbReference type="EMBL" id="KLN53229.1"/>
    </source>
</evidence>
<comment type="caution">
    <text evidence="2">The sequence shown here is derived from an EMBL/GenBank/DDBJ whole genome shotgun (WGS) entry which is preliminary data.</text>
</comment>
<dbReference type="PATRIC" id="fig|34073.19.peg.5858"/>
<dbReference type="AlphaFoldDB" id="A0A0H2LSM5"/>
<reference evidence="2 3" key="1">
    <citation type="submission" date="2015-03" db="EMBL/GenBank/DDBJ databases">
        <title>Genome sequence of Variovorax paradoxus TBEA6.</title>
        <authorList>
            <person name="Poehlein A."/>
            <person name="Schuldes J."/>
            <person name="Wuebbeler J.H."/>
            <person name="Hiessl S."/>
            <person name="Steinbuechel A."/>
            <person name="Daniel R."/>
        </authorList>
    </citation>
    <scope>NUCLEOTIDE SEQUENCE [LARGE SCALE GENOMIC DNA]</scope>
    <source>
        <strain evidence="2 3">TBEA6</strain>
    </source>
</reference>
<dbReference type="PROSITE" id="PS51257">
    <property type="entry name" value="PROKAR_LIPOPROTEIN"/>
    <property type="match status" value="1"/>
</dbReference>
<gene>
    <name evidence="2" type="ORF">VPARA_57100</name>
</gene>
<proteinExistence type="predicted"/>